<evidence type="ECO:0000256" key="2">
    <source>
        <dbReference type="ARBA" id="ARBA00023134"/>
    </source>
</evidence>
<feature type="domain" description="Tubulin/FtsZ GTPase" evidence="4">
    <location>
        <begin position="52"/>
        <end position="244"/>
    </location>
</feature>
<evidence type="ECO:0000256" key="3">
    <source>
        <dbReference type="SAM" id="MobiDB-lite"/>
    </source>
</evidence>
<comment type="caution">
    <text evidence="5">The sequence shown here is derived from an EMBL/GenBank/DDBJ whole genome shotgun (WGS) entry which is preliminary data.</text>
</comment>
<dbReference type="GO" id="GO:0003924">
    <property type="term" value="F:GTPase activity"/>
    <property type="evidence" value="ECO:0007669"/>
    <property type="project" value="InterPro"/>
</dbReference>
<evidence type="ECO:0000313" key="5">
    <source>
        <dbReference type="EMBL" id="PNC57523.1"/>
    </source>
</evidence>
<feature type="region of interest" description="Disordered" evidence="3">
    <location>
        <begin position="382"/>
        <end position="522"/>
    </location>
</feature>
<accession>A0AAP8NNP5</accession>
<organism evidence="5 6">
    <name type="scientific">Akkermansia muciniphila</name>
    <dbReference type="NCBI Taxonomy" id="239935"/>
    <lineage>
        <taxon>Bacteria</taxon>
        <taxon>Pseudomonadati</taxon>
        <taxon>Verrucomicrobiota</taxon>
        <taxon>Verrucomicrobiia</taxon>
        <taxon>Verrucomicrobiales</taxon>
        <taxon>Akkermansiaceae</taxon>
        <taxon>Akkermansia</taxon>
    </lineage>
</organism>
<dbReference type="GO" id="GO:0005737">
    <property type="term" value="C:cytoplasm"/>
    <property type="evidence" value="ECO:0007669"/>
    <property type="project" value="TreeGrafter"/>
</dbReference>
<reference evidence="5 6" key="1">
    <citation type="journal article" date="2017" name="BMC Genomics">
        <title>Genome sequencing of 39 Akkermansia muciniphila isolates reveals its population structure, genomic and functional diverisity, and global distribution in mammalian gut microbiotas.</title>
        <authorList>
            <person name="Guo X."/>
            <person name="Li S."/>
            <person name="Zhang J."/>
            <person name="Wu F."/>
            <person name="Li X."/>
            <person name="Wu D."/>
            <person name="Zhang M."/>
            <person name="Ou Z."/>
            <person name="Jie Z."/>
            <person name="Yan Q."/>
            <person name="Li P."/>
            <person name="Yi J."/>
            <person name="Peng Y."/>
        </authorList>
    </citation>
    <scope>NUCLEOTIDE SEQUENCE [LARGE SCALE GENOMIC DNA]</scope>
    <source>
        <strain evidence="5 6">GP43</strain>
    </source>
</reference>
<evidence type="ECO:0000259" key="4">
    <source>
        <dbReference type="SMART" id="SM00864"/>
    </source>
</evidence>
<dbReference type="PRINTS" id="PR00423">
    <property type="entry name" value="CELLDVISFTSZ"/>
</dbReference>
<dbReference type="InterPro" id="IPR045061">
    <property type="entry name" value="FtsZ/CetZ"/>
</dbReference>
<dbReference type="InterPro" id="IPR036525">
    <property type="entry name" value="Tubulin/FtsZ_GTPase_sf"/>
</dbReference>
<gene>
    <name evidence="5" type="ORF">CXU09_00120</name>
</gene>
<dbReference type="SMART" id="SM00864">
    <property type="entry name" value="Tubulin"/>
    <property type="match status" value="1"/>
</dbReference>
<proteinExistence type="predicted"/>
<dbReference type="GO" id="GO:0032153">
    <property type="term" value="C:cell division site"/>
    <property type="evidence" value="ECO:0007669"/>
    <property type="project" value="TreeGrafter"/>
</dbReference>
<dbReference type="SUPFAM" id="SSF55307">
    <property type="entry name" value="Tubulin C-terminal domain-like"/>
    <property type="match status" value="1"/>
</dbReference>
<dbReference type="Pfam" id="PF00091">
    <property type="entry name" value="Tubulin"/>
    <property type="match status" value="1"/>
</dbReference>
<name>A0AAP8NNP5_9BACT</name>
<dbReference type="AlphaFoldDB" id="A0AAP8NNP5"/>
<dbReference type="GO" id="GO:0051301">
    <property type="term" value="P:cell division"/>
    <property type="evidence" value="ECO:0007669"/>
    <property type="project" value="TreeGrafter"/>
</dbReference>
<dbReference type="InterPro" id="IPR008280">
    <property type="entry name" value="Tub_FtsZ_C"/>
</dbReference>
<dbReference type="SUPFAM" id="SSF52490">
    <property type="entry name" value="Tubulin nucleotide-binding domain-like"/>
    <property type="match status" value="1"/>
</dbReference>
<evidence type="ECO:0000313" key="6">
    <source>
        <dbReference type="Proteomes" id="UP000235914"/>
    </source>
</evidence>
<dbReference type="Proteomes" id="UP000235914">
    <property type="component" value="Unassembled WGS sequence"/>
</dbReference>
<evidence type="ECO:0000256" key="1">
    <source>
        <dbReference type="ARBA" id="ARBA00022741"/>
    </source>
</evidence>
<dbReference type="PANTHER" id="PTHR30314">
    <property type="entry name" value="CELL DIVISION PROTEIN FTSZ-RELATED"/>
    <property type="match status" value="1"/>
</dbReference>
<dbReference type="Gene3D" id="3.40.50.1440">
    <property type="entry name" value="Tubulin/FtsZ, GTPase domain"/>
    <property type="match status" value="1"/>
</dbReference>
<dbReference type="GO" id="GO:0005525">
    <property type="term" value="F:GTP binding"/>
    <property type="evidence" value="ECO:0007669"/>
    <property type="project" value="UniProtKB-KW"/>
</dbReference>
<keyword evidence="1" id="KW-0547">Nucleotide-binding</keyword>
<dbReference type="PANTHER" id="PTHR30314:SF3">
    <property type="entry name" value="MITOCHONDRIAL DIVISION PROTEIN FSZA"/>
    <property type="match status" value="1"/>
</dbReference>
<dbReference type="EMBL" id="PJKN01000001">
    <property type="protein sequence ID" value="PNC57523.1"/>
    <property type="molecule type" value="Genomic_DNA"/>
</dbReference>
<feature type="compositionally biased region" description="Acidic residues" evidence="3">
    <location>
        <begin position="478"/>
        <end position="487"/>
    </location>
</feature>
<protein>
    <recommendedName>
        <fullName evidence="4">Tubulin/FtsZ GTPase domain-containing protein</fullName>
    </recommendedName>
</protein>
<keyword evidence="2" id="KW-0342">GTP-binding</keyword>
<dbReference type="InterPro" id="IPR003008">
    <property type="entry name" value="Tubulin_FtsZ_GTPase"/>
</dbReference>
<sequence>MPRFWMPNCRSSAAGWDGCWASSERRPPDQPLSKLTTMLEISPQGPSGLPGKICLCGIGAAGTKVMEEVLLLAPQSASVCAMNLDARLLNASSVSCKIHLGARLTRGLGSGGDASVGAQAACESESSILRALEGSALAVLAAGLGGGTGSGVAPEAARLAKEQGAYVVSVVIRPFRFEGERRSAQADEALARLALYSDMVLRFDNDAMESLIDPDKGVLEAFSVVNALIARAVLIVPSLLNSSGNLLRVGLDDLLSVAGTGKGICSFGVGEASADASVADILNQVRHSPLFLEKRLGEVDDVLVLVRGGGSLTLQRLEDLVDGVAEILGRGVRLHIGASVEQQPEERLSLTVLGAVPVAETSVSPSVVLQREAEPQTVLVPEEKSFLGEGKTIIQPAPPAPVDEPERHPEPDLPSPVAVSRRDERELEEELVPVRPVSDIPDEGETLRESASVAQISETEAEPELESVPMPDIKELEEGLPPEEGEEERAGHGLFARVRPLILDGEDLDLPPALRKRKPDPS</sequence>